<dbReference type="Proteomes" id="UP001189429">
    <property type="component" value="Unassembled WGS sequence"/>
</dbReference>
<organism evidence="1 2">
    <name type="scientific">Prorocentrum cordatum</name>
    <dbReference type="NCBI Taxonomy" id="2364126"/>
    <lineage>
        <taxon>Eukaryota</taxon>
        <taxon>Sar</taxon>
        <taxon>Alveolata</taxon>
        <taxon>Dinophyceae</taxon>
        <taxon>Prorocentrales</taxon>
        <taxon>Prorocentraceae</taxon>
        <taxon>Prorocentrum</taxon>
    </lineage>
</organism>
<name>A0ABN9XKA9_9DINO</name>
<dbReference type="InterPro" id="IPR001753">
    <property type="entry name" value="Enoyl-CoA_hydra/iso"/>
</dbReference>
<evidence type="ECO:0000313" key="1">
    <source>
        <dbReference type="EMBL" id="CAK0900125.1"/>
    </source>
</evidence>
<dbReference type="SUPFAM" id="SSF52096">
    <property type="entry name" value="ClpP/crotonase"/>
    <property type="match status" value="1"/>
</dbReference>
<gene>
    <name evidence="1" type="ORF">PCOR1329_LOCUS77511</name>
</gene>
<dbReference type="Pfam" id="PF00378">
    <property type="entry name" value="ECH_1"/>
    <property type="match status" value="1"/>
</dbReference>
<sequence>METFSAPQLKGSLPKMFEGEVSLEQRDGVALITLAGLEGRFPWGTSRAEHRWNPRTVSALGAALDEVERGDAEAVVVANAGKYWSNGMDLKYLDAQGGSPEAAALGLRVNQLLARVTTFPLPTVAALGGHWCAAGGMMGLAFDYRVMASDRGFFFVPGVDLGLVYAPVQVALMRAKLPQDMHREVIVFNSRRWTGDELAARGVVESSVPAAEVTARALELAASLRPKGRGAARRVLGSIKAAVYKEVLDELATGEDMNYGGRTRGVDRAAPPAVQASKL</sequence>
<keyword evidence="2" id="KW-1185">Reference proteome</keyword>
<dbReference type="CDD" id="cd06558">
    <property type="entry name" value="crotonase-like"/>
    <property type="match status" value="1"/>
</dbReference>
<evidence type="ECO:0008006" key="3">
    <source>
        <dbReference type="Google" id="ProtNLM"/>
    </source>
</evidence>
<comment type="caution">
    <text evidence="1">The sequence shown here is derived from an EMBL/GenBank/DDBJ whole genome shotgun (WGS) entry which is preliminary data.</text>
</comment>
<dbReference type="InterPro" id="IPR029045">
    <property type="entry name" value="ClpP/crotonase-like_dom_sf"/>
</dbReference>
<evidence type="ECO:0000313" key="2">
    <source>
        <dbReference type="Proteomes" id="UP001189429"/>
    </source>
</evidence>
<accession>A0ABN9XKA9</accession>
<dbReference type="EMBL" id="CAUYUJ010020727">
    <property type="protein sequence ID" value="CAK0900125.1"/>
    <property type="molecule type" value="Genomic_DNA"/>
</dbReference>
<reference evidence="1" key="1">
    <citation type="submission" date="2023-10" db="EMBL/GenBank/DDBJ databases">
        <authorList>
            <person name="Chen Y."/>
            <person name="Shah S."/>
            <person name="Dougan E. K."/>
            <person name="Thang M."/>
            <person name="Chan C."/>
        </authorList>
    </citation>
    <scope>NUCLEOTIDE SEQUENCE [LARGE SCALE GENOMIC DNA]</scope>
</reference>
<dbReference type="PANTHER" id="PTHR11941">
    <property type="entry name" value="ENOYL-COA HYDRATASE-RELATED"/>
    <property type="match status" value="1"/>
</dbReference>
<dbReference type="PANTHER" id="PTHR11941:SF75">
    <property type="entry name" value="ENOYL-COA HYDRATASE_ISOMERASE FAMILY PROTEIN"/>
    <property type="match status" value="1"/>
</dbReference>
<proteinExistence type="predicted"/>
<protein>
    <recommendedName>
        <fullName evidence="3">3-hydroxyisobutyryl-CoA hydrolase</fullName>
    </recommendedName>
</protein>
<dbReference type="Gene3D" id="3.90.226.10">
    <property type="entry name" value="2-enoyl-CoA Hydratase, Chain A, domain 1"/>
    <property type="match status" value="1"/>
</dbReference>